<comment type="caution">
    <text evidence="1">The sequence shown here is derived from an EMBL/GenBank/DDBJ whole genome shotgun (WGS) entry which is preliminary data.</text>
</comment>
<protein>
    <submittedName>
        <fullName evidence="1">Uncharacterized protein</fullName>
    </submittedName>
</protein>
<sequence>MLGHGTMKELRALRVYCSRRRDDLEEDYDNGDWPLDEEVAKKEQLKMMMSFLCDEMILMQRISKSSEHDVFVWRGLARILHEHDPVARVGELGSSATREDRTLVENEFGGTDSNARGRKIDIMHQLCLEGRIKPIEIIAWEAKSEAVAGEALQSQLHKNIRINASIMNNLSQDMKRDFRRPSPMVLDIVGPRALVYTVQKIEPGIFGAGAVGEKLIELPMNANGIADFITPSLLVSLRKDTEKH</sequence>
<evidence type="ECO:0000313" key="2">
    <source>
        <dbReference type="Proteomes" id="UP000707451"/>
    </source>
</evidence>
<name>A0A9P7Y1H3_9FUNG</name>
<dbReference type="OrthoDB" id="2440126at2759"/>
<proteinExistence type="predicted"/>
<dbReference type="Proteomes" id="UP000707451">
    <property type="component" value="Unassembled WGS sequence"/>
</dbReference>
<keyword evidence="2" id="KW-1185">Reference proteome</keyword>
<dbReference type="AlphaFoldDB" id="A0A9P7Y1H3"/>
<dbReference type="EMBL" id="JAHRHY010000003">
    <property type="protein sequence ID" value="KAG9070447.1"/>
    <property type="molecule type" value="Genomic_DNA"/>
</dbReference>
<organism evidence="1 2">
    <name type="scientific">Linnemannia hyalina</name>
    <dbReference type="NCBI Taxonomy" id="64524"/>
    <lineage>
        <taxon>Eukaryota</taxon>
        <taxon>Fungi</taxon>
        <taxon>Fungi incertae sedis</taxon>
        <taxon>Mucoromycota</taxon>
        <taxon>Mortierellomycotina</taxon>
        <taxon>Mortierellomycetes</taxon>
        <taxon>Mortierellales</taxon>
        <taxon>Mortierellaceae</taxon>
        <taxon>Linnemannia</taxon>
    </lineage>
</organism>
<accession>A0A9P7Y1H3</accession>
<evidence type="ECO:0000313" key="1">
    <source>
        <dbReference type="EMBL" id="KAG9070447.1"/>
    </source>
</evidence>
<reference evidence="1" key="1">
    <citation type="submission" date="2021-06" db="EMBL/GenBank/DDBJ databases">
        <title>Genome Sequence of Mortierella hyaline Strain SCG-10, a Cold-Adapted, Nitrate-Reducing Fungus Isolated from Soil in Minnesota, USA.</title>
        <authorList>
            <person name="Aldossari N."/>
        </authorList>
    </citation>
    <scope>NUCLEOTIDE SEQUENCE</scope>
    <source>
        <strain evidence="1">SCG-10</strain>
    </source>
</reference>
<gene>
    <name evidence="1" type="ORF">KI688_007983</name>
</gene>